<keyword evidence="2" id="KW-1133">Transmembrane helix</keyword>
<dbReference type="AlphaFoldDB" id="A0A3P7N8E3"/>
<feature type="region of interest" description="Disordered" evidence="1">
    <location>
        <begin position="19"/>
        <end position="73"/>
    </location>
</feature>
<dbReference type="EMBL" id="UYRU01094046">
    <property type="protein sequence ID" value="VDN38844.1"/>
    <property type="molecule type" value="Genomic_DNA"/>
</dbReference>
<reference evidence="3 4" key="1">
    <citation type="submission" date="2018-11" db="EMBL/GenBank/DDBJ databases">
        <authorList>
            <consortium name="Pathogen Informatics"/>
        </authorList>
    </citation>
    <scope>NUCLEOTIDE SEQUENCE [LARGE SCALE GENOMIC DNA]</scope>
</reference>
<organism evidence="3 4">
    <name type="scientific">Dibothriocephalus latus</name>
    <name type="common">Fish tapeworm</name>
    <name type="synonym">Diphyllobothrium latum</name>
    <dbReference type="NCBI Taxonomy" id="60516"/>
    <lineage>
        <taxon>Eukaryota</taxon>
        <taxon>Metazoa</taxon>
        <taxon>Spiralia</taxon>
        <taxon>Lophotrochozoa</taxon>
        <taxon>Platyhelminthes</taxon>
        <taxon>Cestoda</taxon>
        <taxon>Eucestoda</taxon>
        <taxon>Diphyllobothriidea</taxon>
        <taxon>Diphyllobothriidae</taxon>
        <taxon>Dibothriocephalus</taxon>
    </lineage>
</organism>
<evidence type="ECO:0000256" key="2">
    <source>
        <dbReference type="SAM" id="Phobius"/>
    </source>
</evidence>
<accession>A0A3P7N8E3</accession>
<sequence>MDNAEVLRRVQQLRKALAEKRKKLEKQEAKLSRRTSALSSTTEPRQHQEESQTDAALGPSSPSPACRSPSPSFRVEEEEIPLSLFQSQFFPSLFTQPSQTDRPQDCTVLCVPRATASLSEDEQTIDFVTARSSAREPPSLATCLTSRGTALVFVLRTPSTDVVPLWRKSASEGTKPLAVCLITLPSTPSGSTRVGLFLLCFHVHQEVLINCLYVAEVTEEGTWNLLDSLILPISVKSRVSAVDVSSLTGCADAVFVTGLGFIIAIVVPAIGLTATFRASLEVETGRQSVTAC</sequence>
<evidence type="ECO:0000256" key="1">
    <source>
        <dbReference type="SAM" id="MobiDB-lite"/>
    </source>
</evidence>
<feature type="transmembrane region" description="Helical" evidence="2">
    <location>
        <begin position="253"/>
        <end position="276"/>
    </location>
</feature>
<protein>
    <submittedName>
        <fullName evidence="3">Uncharacterized protein</fullName>
    </submittedName>
</protein>
<dbReference type="Proteomes" id="UP000281553">
    <property type="component" value="Unassembled WGS sequence"/>
</dbReference>
<gene>
    <name evidence="3" type="ORF">DILT_LOCUS17700</name>
</gene>
<evidence type="ECO:0000313" key="3">
    <source>
        <dbReference type="EMBL" id="VDN38844.1"/>
    </source>
</evidence>
<feature type="compositionally biased region" description="Low complexity" evidence="1">
    <location>
        <begin position="59"/>
        <end position="72"/>
    </location>
</feature>
<dbReference type="OrthoDB" id="10300560at2759"/>
<proteinExistence type="predicted"/>
<keyword evidence="2" id="KW-0472">Membrane</keyword>
<evidence type="ECO:0000313" key="4">
    <source>
        <dbReference type="Proteomes" id="UP000281553"/>
    </source>
</evidence>
<name>A0A3P7N8E3_DIBLA</name>
<keyword evidence="4" id="KW-1185">Reference proteome</keyword>
<keyword evidence="2" id="KW-0812">Transmembrane</keyword>